<reference evidence="1 2" key="1">
    <citation type="submission" date="2021-06" db="EMBL/GenBank/DDBJ databases">
        <title>Caerostris extrusa draft genome.</title>
        <authorList>
            <person name="Kono N."/>
            <person name="Arakawa K."/>
        </authorList>
    </citation>
    <scope>NUCLEOTIDE SEQUENCE [LARGE SCALE GENOMIC DNA]</scope>
</reference>
<protein>
    <submittedName>
        <fullName evidence="1">Uncharacterized protein</fullName>
    </submittedName>
</protein>
<organism evidence="1 2">
    <name type="scientific">Caerostris extrusa</name>
    <name type="common">Bark spider</name>
    <name type="synonym">Caerostris bankana</name>
    <dbReference type="NCBI Taxonomy" id="172846"/>
    <lineage>
        <taxon>Eukaryota</taxon>
        <taxon>Metazoa</taxon>
        <taxon>Ecdysozoa</taxon>
        <taxon>Arthropoda</taxon>
        <taxon>Chelicerata</taxon>
        <taxon>Arachnida</taxon>
        <taxon>Araneae</taxon>
        <taxon>Araneomorphae</taxon>
        <taxon>Entelegynae</taxon>
        <taxon>Araneoidea</taxon>
        <taxon>Araneidae</taxon>
        <taxon>Caerostris</taxon>
    </lineage>
</organism>
<dbReference type="Proteomes" id="UP001054945">
    <property type="component" value="Unassembled WGS sequence"/>
</dbReference>
<gene>
    <name evidence="1" type="ORF">CEXT_601021</name>
</gene>
<dbReference type="AlphaFoldDB" id="A0AAV4UXB0"/>
<evidence type="ECO:0000313" key="1">
    <source>
        <dbReference type="EMBL" id="GIY62330.1"/>
    </source>
</evidence>
<dbReference type="EMBL" id="BPLR01013609">
    <property type="protein sequence ID" value="GIY62330.1"/>
    <property type="molecule type" value="Genomic_DNA"/>
</dbReference>
<evidence type="ECO:0000313" key="2">
    <source>
        <dbReference type="Proteomes" id="UP001054945"/>
    </source>
</evidence>
<name>A0AAV4UXB0_CAEEX</name>
<keyword evidence="2" id="KW-1185">Reference proteome</keyword>
<proteinExistence type="predicted"/>
<comment type="caution">
    <text evidence="1">The sequence shown here is derived from an EMBL/GenBank/DDBJ whole genome shotgun (WGS) entry which is preliminary data.</text>
</comment>
<sequence>MKKFDRDCNSRIQISRIDRHSGDPSPAVRWLRNAELLDDSYYITLKDSPVTNCYYPASRAPTSCPVSPVRCPTQTCPAPVTSTVVIDMNQRELSSQLLFKLG</sequence>
<accession>A0AAV4UXB0</accession>